<evidence type="ECO:0000313" key="1">
    <source>
        <dbReference type="EMBL" id="MBT8798853.1"/>
    </source>
</evidence>
<dbReference type="SUPFAM" id="SSF52540">
    <property type="entry name" value="P-loop containing nucleoside triphosphate hydrolases"/>
    <property type="match status" value="1"/>
</dbReference>
<organism evidence="1 2">
    <name type="scientific">Microbacterium flavum</name>
    <dbReference type="NCBI Taxonomy" id="415216"/>
    <lineage>
        <taxon>Bacteria</taxon>
        <taxon>Bacillati</taxon>
        <taxon>Actinomycetota</taxon>
        <taxon>Actinomycetes</taxon>
        <taxon>Micrococcales</taxon>
        <taxon>Microbacteriaceae</taxon>
        <taxon>Microbacterium</taxon>
    </lineage>
</organism>
<dbReference type="InterPro" id="IPR027417">
    <property type="entry name" value="P-loop_NTPase"/>
</dbReference>
<dbReference type="Proteomes" id="UP000740605">
    <property type="component" value="Unassembled WGS sequence"/>
</dbReference>
<dbReference type="RefSeq" id="WP_215488079.1">
    <property type="nucleotide sequence ID" value="NZ_BAAAPJ010000004.1"/>
</dbReference>
<proteinExistence type="predicted"/>
<dbReference type="Gene3D" id="3.40.50.300">
    <property type="entry name" value="P-loop containing nucleotide triphosphate hydrolases"/>
    <property type="match status" value="1"/>
</dbReference>
<keyword evidence="2" id="KW-1185">Reference proteome</keyword>
<accession>A0ABS5XWC5</accession>
<dbReference type="NCBIfam" id="NF005115">
    <property type="entry name" value="PRK06547.1"/>
    <property type="match status" value="1"/>
</dbReference>
<dbReference type="EMBL" id="JAFLHG010000011">
    <property type="protein sequence ID" value="MBT8798853.1"/>
    <property type="molecule type" value="Genomic_DNA"/>
</dbReference>
<gene>
    <name evidence="1" type="ORF">J0P97_12325</name>
</gene>
<evidence type="ECO:0008006" key="3">
    <source>
        <dbReference type="Google" id="ProtNLM"/>
    </source>
</evidence>
<sequence length="191" mass="20313">MRSSADGFDRAIAEAVRRITDATAEVPTGIVPIILIDGRSGSGKTTLAGAVRAAWPGEMSVVALDDIYPGWGGLAEGAATARTAVLEPIAAGRDAHWRRWDWASGEPGTPMTTPAGTPLIIEGCGALTAESAALAPIRVWIESPAQERRRRALARDGETFRPHWEMWAAQEVRHIAADDPIAHATIHAEVP</sequence>
<evidence type="ECO:0000313" key="2">
    <source>
        <dbReference type="Proteomes" id="UP000740605"/>
    </source>
</evidence>
<protein>
    <recommendedName>
        <fullName evidence="3">ATP-binding protein</fullName>
    </recommendedName>
</protein>
<reference evidence="1 2" key="1">
    <citation type="submission" date="2021-03" db="EMBL/GenBank/DDBJ databases">
        <title>Microbacterium pauli sp. nov., isolated from microfiltered milk.</title>
        <authorList>
            <person name="Bellassi P."/>
            <person name="Fontana A."/>
            <person name="Callegari M.L."/>
            <person name="Lorenzo M."/>
            <person name="Cappa F."/>
        </authorList>
    </citation>
    <scope>NUCLEOTIDE SEQUENCE [LARGE SCALE GENOMIC DNA]</scope>
    <source>
        <strain evidence="1 2">DSM 18909</strain>
    </source>
</reference>
<name>A0ABS5XWC5_9MICO</name>
<comment type="caution">
    <text evidence="1">The sequence shown here is derived from an EMBL/GenBank/DDBJ whole genome shotgun (WGS) entry which is preliminary data.</text>
</comment>